<reference evidence="1 2" key="1">
    <citation type="submission" date="2024-04" db="EMBL/GenBank/DDBJ databases">
        <title>Dissimilatory iodate-reducing microorganisms contribute to the enrichment of iodine in groundwater.</title>
        <authorList>
            <person name="Jiang Z."/>
        </authorList>
    </citation>
    <scope>NUCLEOTIDE SEQUENCE [LARGE SCALE GENOMIC DNA]</scope>
    <source>
        <strain evidence="1 2">NCP973</strain>
        <plasmid evidence="1 2">unnamed1</plasmid>
    </source>
</reference>
<evidence type="ECO:0000313" key="2">
    <source>
        <dbReference type="Proteomes" id="UP001479520"/>
    </source>
</evidence>
<keyword evidence="2" id="KW-1185">Reference proteome</keyword>
<sequence>MSKQITAAELAEIVTRLLTDTESTGELDDPCVFSSFMTNIAEVVCDHCGGEVRKPADDDDGQWLVGIHGNESLPSAFGGIWREYDPEGELFDASTEAN</sequence>
<dbReference type="RefSeq" id="WP_341744732.1">
    <property type="nucleotide sequence ID" value="NZ_CP151407.1"/>
</dbReference>
<geneLocation type="plasmid" evidence="1 2">
    <name>unnamed1</name>
</geneLocation>
<keyword evidence="1" id="KW-0614">Plasmid</keyword>
<evidence type="ECO:0000313" key="1">
    <source>
        <dbReference type="EMBL" id="WZJ23400.1"/>
    </source>
</evidence>
<organism evidence="1 2">
    <name type="scientific">Azonexus hydrophilus</name>
    <dbReference type="NCBI Taxonomy" id="418702"/>
    <lineage>
        <taxon>Bacteria</taxon>
        <taxon>Pseudomonadati</taxon>
        <taxon>Pseudomonadota</taxon>
        <taxon>Betaproteobacteria</taxon>
        <taxon>Rhodocyclales</taxon>
        <taxon>Azonexaceae</taxon>
        <taxon>Azonexus</taxon>
    </lineage>
</organism>
<name>A0ABZ2XPW4_9RHOO</name>
<gene>
    <name evidence="1" type="ORF">AADV58_16720</name>
</gene>
<accession>A0ABZ2XPW4</accession>
<dbReference type="EMBL" id="CP151407">
    <property type="protein sequence ID" value="WZJ23400.1"/>
    <property type="molecule type" value="Genomic_DNA"/>
</dbReference>
<dbReference type="Proteomes" id="UP001479520">
    <property type="component" value="Plasmid unnamed1"/>
</dbReference>
<proteinExistence type="predicted"/>
<protein>
    <submittedName>
        <fullName evidence="1">Uncharacterized protein</fullName>
    </submittedName>
</protein>